<evidence type="ECO:0000256" key="1">
    <source>
        <dbReference type="ARBA" id="ARBA00022741"/>
    </source>
</evidence>
<dbReference type="FunFam" id="3.40.50.300:FF:001025">
    <property type="entry name" value="ATPase family, AAA domain-containing 2B"/>
    <property type="match status" value="1"/>
</dbReference>
<evidence type="ECO:0000259" key="4">
    <source>
        <dbReference type="SMART" id="SM00382"/>
    </source>
</evidence>
<dbReference type="InterPro" id="IPR003593">
    <property type="entry name" value="AAA+_ATPase"/>
</dbReference>
<dbReference type="Gene3D" id="3.40.50.300">
    <property type="entry name" value="P-loop containing nucleotide triphosphate hydrolases"/>
    <property type="match status" value="2"/>
</dbReference>
<dbReference type="InterPro" id="IPR041569">
    <property type="entry name" value="AAA_lid_3"/>
</dbReference>
<evidence type="ECO:0000256" key="2">
    <source>
        <dbReference type="ARBA" id="ARBA00022840"/>
    </source>
</evidence>
<dbReference type="InterPro" id="IPR003959">
    <property type="entry name" value="ATPase_AAA_core"/>
</dbReference>
<name>A0A177AQT9_9BILA</name>
<dbReference type="SUPFAM" id="SSF52540">
    <property type="entry name" value="P-loop containing nucleoside triphosphate hydrolases"/>
    <property type="match status" value="2"/>
</dbReference>
<keyword evidence="1" id="KW-0547">Nucleotide-binding</keyword>
<evidence type="ECO:0000313" key="6">
    <source>
        <dbReference type="Proteomes" id="UP000078046"/>
    </source>
</evidence>
<accession>A0A177AQT9</accession>
<reference evidence="5 6" key="1">
    <citation type="submission" date="2016-04" db="EMBL/GenBank/DDBJ databases">
        <title>The genome of Intoshia linei affirms orthonectids as highly simplified spiralians.</title>
        <authorList>
            <person name="Mikhailov K.V."/>
            <person name="Slusarev G.S."/>
            <person name="Nikitin M.A."/>
            <person name="Logacheva M.D."/>
            <person name="Penin A."/>
            <person name="Aleoshin V."/>
            <person name="Panchin Y.V."/>
        </authorList>
    </citation>
    <scope>NUCLEOTIDE SEQUENCE [LARGE SCALE GENOMIC DNA]</scope>
    <source>
        <strain evidence="5">Intl2013</strain>
        <tissue evidence="5">Whole animal</tissue>
    </source>
</reference>
<dbReference type="PANTHER" id="PTHR23077:SF27">
    <property type="entry name" value="ATPASE FAMILY GENE 2 PROTEIN HOMOLOG A"/>
    <property type="match status" value="1"/>
</dbReference>
<evidence type="ECO:0000313" key="5">
    <source>
        <dbReference type="EMBL" id="OAF64376.1"/>
    </source>
</evidence>
<keyword evidence="2" id="KW-0067">ATP-binding</keyword>
<organism evidence="5 6">
    <name type="scientific">Intoshia linei</name>
    <dbReference type="NCBI Taxonomy" id="1819745"/>
    <lineage>
        <taxon>Eukaryota</taxon>
        <taxon>Metazoa</taxon>
        <taxon>Spiralia</taxon>
        <taxon>Lophotrochozoa</taxon>
        <taxon>Mesozoa</taxon>
        <taxon>Orthonectida</taxon>
        <taxon>Rhopaluridae</taxon>
        <taxon>Intoshia</taxon>
    </lineage>
</organism>
<dbReference type="InterPro" id="IPR027417">
    <property type="entry name" value="P-loop_NTPase"/>
</dbReference>
<dbReference type="PANTHER" id="PTHR23077">
    <property type="entry name" value="AAA-FAMILY ATPASE"/>
    <property type="match status" value="1"/>
</dbReference>
<protein>
    <recommendedName>
        <fullName evidence="4">AAA+ ATPase domain-containing protein</fullName>
    </recommendedName>
</protein>
<dbReference type="SMART" id="SM00382">
    <property type="entry name" value="AAA"/>
    <property type="match status" value="1"/>
</dbReference>
<dbReference type="Pfam" id="PF17862">
    <property type="entry name" value="AAA_lid_3"/>
    <property type="match status" value="1"/>
</dbReference>
<dbReference type="AlphaFoldDB" id="A0A177AQT9"/>
<dbReference type="Gene3D" id="1.10.8.60">
    <property type="match status" value="2"/>
</dbReference>
<dbReference type="OrthoDB" id="6347711at2759"/>
<dbReference type="GO" id="GO:0005737">
    <property type="term" value="C:cytoplasm"/>
    <property type="evidence" value="ECO:0007669"/>
    <property type="project" value="TreeGrafter"/>
</dbReference>
<comment type="caution">
    <text evidence="5">The sequence shown here is derived from an EMBL/GenBank/DDBJ whole genome shotgun (WGS) entry which is preliminary data.</text>
</comment>
<proteinExistence type="predicted"/>
<dbReference type="EMBL" id="LWCA01001882">
    <property type="protein sequence ID" value="OAF64376.1"/>
    <property type="molecule type" value="Genomic_DNA"/>
</dbReference>
<sequence length="730" mass="84039">MDFGFIRKTSLNTTENCKCKYVGFNFSSCCNPSEFDLKIKCKFKSRYMRVLMKTKCRNVIYINNEIAKSWEIISGQIVLLDKLYSYTVKTFNYDMVKNTGIEKDAAYITYGYGDMYVCTNKEVMLLSIIKNSESLKCVGITCDPLALESDICSFLNNKYISIGMRLTLKIDTNYFKININEIEGIQNTNYSHYVTKLTKFNIKNKTTETNYTLKYSPIDIQFKNFVGMGDEKYLMNQIINAKLFTLEKKEIMRNSEYNLIKCCIISSIIGGGKSLFLDEIKKSVVGRVNCIEIAYGDSIQFLTSLSTFKRDTMTIIFIDEIDIIFECTSAITAQICKEIDNVNDATTLIIGTTSSFSNLPLRIKKYGRMGFVINLKMATLNDKIEIIKRCVERDYPNHKLVYFDFKQIARKTNSYSHSDLVELYKLANTHCASKNTKHISISDFEFALNLIRPVLLSSDVTIISPNVAKSEIVGMDDLFDLFSKIIVWPNKHKKLFKKFNLKRTHGVLLYGPPGCCKSMIVRALATEFNINLIYVRGPELREKWVGSSEKNLRDIFRKARSCAPSILFFDEIDSISQNRETFQYRNENTVSQLLCEMDTLANVQDVLFVGATNLPHNIDEALLRSGRLDKKVYVRLPNFITRCNLFRKLLKPTLGKFNFKLLADNTNMYSGAEIISICHESILQAIQENSTDDCQVCMRHLLYNIENLKDAKKVNTMLLKYEEFEQQWPN</sequence>
<dbReference type="Pfam" id="PF00004">
    <property type="entry name" value="AAA"/>
    <property type="match status" value="2"/>
</dbReference>
<feature type="domain" description="AAA+ ATPase" evidence="4">
    <location>
        <begin position="503"/>
        <end position="638"/>
    </location>
</feature>
<dbReference type="Proteomes" id="UP000078046">
    <property type="component" value="Unassembled WGS sequence"/>
</dbReference>
<dbReference type="GO" id="GO:0016887">
    <property type="term" value="F:ATP hydrolysis activity"/>
    <property type="evidence" value="ECO:0007669"/>
    <property type="project" value="InterPro"/>
</dbReference>
<dbReference type="InterPro" id="IPR050168">
    <property type="entry name" value="AAA_ATPase_domain"/>
</dbReference>
<dbReference type="GO" id="GO:0005524">
    <property type="term" value="F:ATP binding"/>
    <property type="evidence" value="ECO:0007669"/>
    <property type="project" value="UniProtKB-KW"/>
</dbReference>
<evidence type="ECO:0000256" key="3">
    <source>
        <dbReference type="ARBA" id="ARBA00023054"/>
    </source>
</evidence>
<keyword evidence="3" id="KW-0175">Coiled coil</keyword>
<gene>
    <name evidence="5" type="ORF">A3Q56_07914</name>
</gene>
<keyword evidence="6" id="KW-1185">Reference proteome</keyword>